<dbReference type="EMBL" id="JAJVCN010000004">
    <property type="protein sequence ID" value="MCE7010370.1"/>
    <property type="molecule type" value="Genomic_DNA"/>
</dbReference>
<sequence>MIASAYATQHAYPTSAKNQGVAHLPTRIVTRIEQVAPEAHMASAYEIR</sequence>
<comment type="caution">
    <text evidence="1">The sequence shown here is derived from an EMBL/GenBank/DDBJ whole genome shotgun (WGS) entry which is preliminary data.</text>
</comment>
<proteinExistence type="predicted"/>
<gene>
    <name evidence="1" type="ORF">LWC34_47340</name>
</gene>
<accession>A0ABS8ZRN7</accession>
<keyword evidence="2" id="KW-1185">Reference proteome</keyword>
<dbReference type="RefSeq" id="WP_233732056.1">
    <property type="nucleotide sequence ID" value="NZ_JAJVCN010000004.1"/>
</dbReference>
<name>A0ABS8ZRN7_9PSEU</name>
<organism evidence="1 2">
    <name type="scientific">Kibdelosporangium philippinense</name>
    <dbReference type="NCBI Taxonomy" id="211113"/>
    <lineage>
        <taxon>Bacteria</taxon>
        <taxon>Bacillati</taxon>
        <taxon>Actinomycetota</taxon>
        <taxon>Actinomycetes</taxon>
        <taxon>Pseudonocardiales</taxon>
        <taxon>Pseudonocardiaceae</taxon>
        <taxon>Kibdelosporangium</taxon>
    </lineage>
</organism>
<evidence type="ECO:0000313" key="1">
    <source>
        <dbReference type="EMBL" id="MCE7010370.1"/>
    </source>
</evidence>
<dbReference type="Proteomes" id="UP001521150">
    <property type="component" value="Unassembled WGS sequence"/>
</dbReference>
<protein>
    <submittedName>
        <fullName evidence="1">Uncharacterized protein</fullName>
    </submittedName>
</protein>
<evidence type="ECO:0000313" key="2">
    <source>
        <dbReference type="Proteomes" id="UP001521150"/>
    </source>
</evidence>
<reference evidence="1 2" key="1">
    <citation type="submission" date="2021-12" db="EMBL/GenBank/DDBJ databases">
        <title>Genome sequence of Kibdelosporangium philippinense ATCC 49844.</title>
        <authorList>
            <person name="Fedorov E.A."/>
            <person name="Omeragic M."/>
            <person name="Shalygina K.F."/>
            <person name="Maclea K.S."/>
        </authorList>
    </citation>
    <scope>NUCLEOTIDE SEQUENCE [LARGE SCALE GENOMIC DNA]</scope>
    <source>
        <strain evidence="1 2">ATCC 49844</strain>
    </source>
</reference>